<dbReference type="EMBL" id="AJTX02000002">
    <property type="protein sequence ID" value="KKJ01205.1"/>
    <property type="molecule type" value="Genomic_DNA"/>
</dbReference>
<dbReference type="PANTHER" id="PTHR39517:SF1">
    <property type="entry name" value="LIPID-A-DISACCHARIDE SYNTHASE"/>
    <property type="match status" value="1"/>
</dbReference>
<reference evidence="1" key="1">
    <citation type="submission" date="2012-04" db="EMBL/GenBank/DDBJ databases">
        <authorList>
            <person name="Borisov I.G."/>
            <person name="Ivanikova N.V."/>
            <person name="Pinevich A.V."/>
        </authorList>
    </citation>
    <scope>NUCLEOTIDE SEQUENCE [LARGE SCALE GENOMIC DNA]</scope>
    <source>
        <strain evidence="1">CALU 1027</strain>
    </source>
</reference>
<dbReference type="OrthoDB" id="29253at2"/>
<accession>A0A0M2PYG4</accession>
<proteinExistence type="predicted"/>
<evidence type="ECO:0008006" key="3">
    <source>
        <dbReference type="Google" id="ProtNLM"/>
    </source>
</evidence>
<dbReference type="PANTHER" id="PTHR39517">
    <property type="entry name" value="SLL0192 PROTEIN"/>
    <property type="match status" value="1"/>
</dbReference>
<dbReference type="STRING" id="317619.GCA_000332315_03599"/>
<dbReference type="RefSeq" id="WP_017713789.1">
    <property type="nucleotide sequence ID" value="NZ_KB235941.1"/>
</dbReference>
<evidence type="ECO:0000313" key="1">
    <source>
        <dbReference type="EMBL" id="KKJ01205.1"/>
    </source>
</evidence>
<dbReference type="eggNOG" id="COG4370">
    <property type="taxonomic scope" value="Bacteria"/>
</dbReference>
<dbReference type="NCBIfam" id="TIGR03492">
    <property type="entry name" value="lipid-A-disaccharide synthase-related protein"/>
    <property type="match status" value="1"/>
</dbReference>
<dbReference type="AlphaFoldDB" id="A0A0M2PYG4"/>
<dbReference type="InterPro" id="IPR019994">
    <property type="entry name" value="Lipid-A-disac_synthase-rel_put"/>
</dbReference>
<evidence type="ECO:0000313" key="2">
    <source>
        <dbReference type="Proteomes" id="UP000034681"/>
    </source>
</evidence>
<protein>
    <recommendedName>
        <fullName evidence="3">Sugar synthetase</fullName>
    </recommendedName>
</protein>
<dbReference type="SUPFAM" id="SSF53756">
    <property type="entry name" value="UDP-Glycosyltransferase/glycogen phosphorylase"/>
    <property type="match status" value="1"/>
</dbReference>
<gene>
    <name evidence="1" type="ORF">PROH_02130</name>
</gene>
<dbReference type="Proteomes" id="UP000034681">
    <property type="component" value="Unassembled WGS sequence"/>
</dbReference>
<name>A0A0M2PYG4_PROHO</name>
<comment type="caution">
    <text evidence="1">The sequence shown here is derived from an EMBL/GenBank/DDBJ whole genome shotgun (WGS) entry which is preliminary data.</text>
</comment>
<keyword evidence="2" id="KW-1185">Reference proteome</keyword>
<sequence>MRLLCLSNGHGEDIIAVRILHALRAYPQIQEVAVLPLVGEGHAYQSAAATLAGPTQAMPSGGFVYMDGRQLLKDVRGGLVQLTLRQMGAIKTWAKAGQSQGRHQSLVLAVGDIVPLALAWRSGLPYAFVGTAKSEYYLRDEVGLLPRQSRWEEWEAWSGSVYLPWERWLMRRSRCRAVFPRDRLTTEILSQKRIPAWNLGNPMMDGLEPRSQPNLDQHPWGNCLRVLLLPGSRPPEAYGNWQQLLQGCDSVLSSFSGRKMAFLGAISPGLELEPLVQMLTRYGWRSMEDQSQSLVPGSLNFRRGNCGLQLSQTAYADYLHLGDLALAMAGTATEQFAGLGKPVLSVAGDGPQFTAAFAEAQTRLLGASVTLVQAPGEMGAAVQQLLTDPDRLQLIVHNGHQRLGSPGAAHLIAAKLVDLWHPGRST</sequence>
<organism evidence="1 2">
    <name type="scientific">Prochlorothrix hollandica PCC 9006 = CALU 1027</name>
    <dbReference type="NCBI Taxonomy" id="317619"/>
    <lineage>
        <taxon>Bacteria</taxon>
        <taxon>Bacillati</taxon>
        <taxon>Cyanobacteriota</taxon>
        <taxon>Cyanophyceae</taxon>
        <taxon>Prochlorotrichales</taxon>
        <taxon>Prochlorotrichaceae</taxon>
        <taxon>Prochlorothrix</taxon>
    </lineage>
</organism>